<dbReference type="Proteomes" id="UP000027284">
    <property type="component" value="Unassembled WGS sequence"/>
</dbReference>
<keyword evidence="3" id="KW-1185">Reference proteome</keyword>
<comment type="caution">
    <text evidence="2">The sequence shown here is derived from an EMBL/GenBank/DDBJ whole genome shotgun (WGS) entry which is preliminary data.</text>
</comment>
<feature type="domain" description="Nucleotidyl transferase" evidence="1">
    <location>
        <begin position="2"/>
        <end position="235"/>
    </location>
</feature>
<dbReference type="PANTHER" id="PTHR42883:SF2">
    <property type="entry name" value="THYMIDYLYLTRANSFERASE"/>
    <property type="match status" value="1"/>
</dbReference>
<dbReference type="PANTHER" id="PTHR42883">
    <property type="entry name" value="GLUCOSE-1-PHOSPHATE THYMIDYLTRANSFERASE"/>
    <property type="match status" value="1"/>
</dbReference>
<dbReference type="InterPro" id="IPR005835">
    <property type="entry name" value="NTP_transferase_dom"/>
</dbReference>
<reference evidence="2 3" key="1">
    <citation type="submission" date="2014-04" db="EMBL/GenBank/DDBJ databases">
        <title>The Genome Sequence of Thermoanaerobaculum aquaticum MP-01, The First Cultivated Group 23 Acidobacterium.</title>
        <authorList>
            <person name="Stamps B.W."/>
            <person name="Losey N.A."/>
            <person name="Lawson P.A."/>
            <person name="Stevenson B.S."/>
        </authorList>
    </citation>
    <scope>NUCLEOTIDE SEQUENCE [LARGE SCALE GENOMIC DNA]</scope>
    <source>
        <strain evidence="2 3">MP-01</strain>
    </source>
</reference>
<protein>
    <submittedName>
        <fullName evidence="2">Glucose-1-phosphate thymidylyltransferase</fullName>
    </submittedName>
</protein>
<dbReference type="AlphaFoldDB" id="A0A062XSR5"/>
<dbReference type="EMBL" id="JMFG01000016">
    <property type="protein sequence ID" value="KDA53863.1"/>
    <property type="molecule type" value="Genomic_DNA"/>
</dbReference>
<evidence type="ECO:0000313" key="2">
    <source>
        <dbReference type="EMBL" id="KDA53863.1"/>
    </source>
</evidence>
<sequence length="355" mass="38006">MKGLILAGGYGTRLRPLTYTSAKQLVPVANKPVLFYGLEALAEAGIRDIGIVVGHTAQEIMEAVGDGSRWGVRVTYIPQDAPRGLAHAVLIAEEFMAGEPFVMYLGDNLVKDGIVPFVREFAQGGCNAQILLAHVPNPSQFGVAELGENGHVVRLEEKPANPKSDLALVGVYLFDHHVFEAVKAIKPSARGELEITDAIQYLVDAGYVVRPHIITGWWKDTGKVEDMLEANRIVLDGKERLVAGAVDGESRVEGKAVIEAGATVVRSVVRGPCIIGADAVVEDSFIGPYTAVGPRCRIVSCEVENSIVLEGSTLVQLPQRLEGCLIGKGVTVVRGNGRPQALRLVVGDHSRVEIP</sequence>
<dbReference type="SUPFAM" id="SSF53448">
    <property type="entry name" value="Nucleotide-diphospho-sugar transferases"/>
    <property type="match status" value="1"/>
</dbReference>
<dbReference type="Gene3D" id="2.160.10.10">
    <property type="entry name" value="Hexapeptide repeat proteins"/>
    <property type="match status" value="1"/>
</dbReference>
<dbReference type="Gene3D" id="3.90.550.10">
    <property type="entry name" value="Spore Coat Polysaccharide Biosynthesis Protein SpsA, Chain A"/>
    <property type="match status" value="1"/>
</dbReference>
<dbReference type="GO" id="GO:0016740">
    <property type="term" value="F:transferase activity"/>
    <property type="evidence" value="ECO:0007669"/>
    <property type="project" value="UniProtKB-KW"/>
</dbReference>
<dbReference type="Pfam" id="PF00483">
    <property type="entry name" value="NTP_transferase"/>
    <property type="match status" value="1"/>
</dbReference>
<keyword evidence="2" id="KW-0808">Transferase</keyword>
<dbReference type="NCBIfam" id="TIGR01208">
    <property type="entry name" value="rmlA_long"/>
    <property type="match status" value="1"/>
</dbReference>
<accession>A0A062XSR5</accession>
<dbReference type="InterPro" id="IPR029044">
    <property type="entry name" value="Nucleotide-diphossugar_trans"/>
</dbReference>
<evidence type="ECO:0000259" key="1">
    <source>
        <dbReference type="Pfam" id="PF00483"/>
    </source>
</evidence>
<proteinExistence type="predicted"/>
<name>A0A062XSR5_9BACT</name>
<gene>
    <name evidence="2" type="ORF">EG19_02500</name>
</gene>
<dbReference type="OrthoDB" id="9803871at2"/>
<dbReference type="RefSeq" id="WP_038048826.1">
    <property type="nucleotide sequence ID" value="NZ_JMFG01000016.1"/>
</dbReference>
<dbReference type="CDD" id="cd04189">
    <property type="entry name" value="G1P_TT_long"/>
    <property type="match status" value="1"/>
</dbReference>
<dbReference type="InterPro" id="IPR005908">
    <property type="entry name" value="G1P_thy_trans_l"/>
</dbReference>
<evidence type="ECO:0000313" key="3">
    <source>
        <dbReference type="Proteomes" id="UP000027284"/>
    </source>
</evidence>
<dbReference type="STRING" id="1312852.EG19_02500"/>
<organism evidence="2 3">
    <name type="scientific">Thermoanaerobaculum aquaticum</name>
    <dbReference type="NCBI Taxonomy" id="1312852"/>
    <lineage>
        <taxon>Bacteria</taxon>
        <taxon>Pseudomonadati</taxon>
        <taxon>Acidobacteriota</taxon>
        <taxon>Thermoanaerobaculia</taxon>
        <taxon>Thermoanaerobaculales</taxon>
        <taxon>Thermoanaerobaculaceae</taxon>
        <taxon>Thermoanaerobaculum</taxon>
    </lineage>
</organism>